<keyword evidence="10" id="KW-1185">Reference proteome</keyword>
<dbReference type="GO" id="GO:0031211">
    <property type="term" value="C:endoplasmic reticulum palmitoyltransferase complex"/>
    <property type="evidence" value="ECO:0007669"/>
    <property type="project" value="TreeGrafter"/>
</dbReference>
<feature type="domain" description="Golgin subfamily A member 7/ERF4" evidence="8">
    <location>
        <begin position="37"/>
        <end position="145"/>
    </location>
</feature>
<comment type="caution">
    <text evidence="9">The sequence shown here is derived from an EMBL/GenBank/DDBJ whole genome shotgun (WGS) entry which is preliminary data.</text>
</comment>
<protein>
    <recommendedName>
        <fullName evidence="4">Ras modification protein ERF4</fullName>
    </recommendedName>
</protein>
<dbReference type="InterPro" id="IPR051371">
    <property type="entry name" value="Ras_palmitoyltransferase"/>
</dbReference>
<dbReference type="InterPro" id="IPR019383">
    <property type="entry name" value="Golgin_A_7/ERF4"/>
</dbReference>
<feature type="region of interest" description="Disordered" evidence="7">
    <location>
        <begin position="1"/>
        <end position="23"/>
    </location>
</feature>
<evidence type="ECO:0000256" key="5">
    <source>
        <dbReference type="ARBA" id="ARBA00022824"/>
    </source>
</evidence>
<evidence type="ECO:0000259" key="8">
    <source>
        <dbReference type="Pfam" id="PF10256"/>
    </source>
</evidence>
<feature type="compositionally biased region" description="Polar residues" evidence="7">
    <location>
        <begin position="1"/>
        <end position="19"/>
    </location>
</feature>
<dbReference type="Proteomes" id="UP001209540">
    <property type="component" value="Unassembled WGS sequence"/>
</dbReference>
<evidence type="ECO:0000256" key="1">
    <source>
        <dbReference type="ARBA" id="ARBA00004406"/>
    </source>
</evidence>
<evidence type="ECO:0000256" key="3">
    <source>
        <dbReference type="ARBA" id="ARBA00011396"/>
    </source>
</evidence>
<dbReference type="GO" id="GO:0006612">
    <property type="term" value="P:protein targeting to membrane"/>
    <property type="evidence" value="ECO:0007669"/>
    <property type="project" value="TreeGrafter"/>
</dbReference>
<dbReference type="GO" id="GO:0005789">
    <property type="term" value="C:endoplasmic reticulum membrane"/>
    <property type="evidence" value="ECO:0007669"/>
    <property type="project" value="UniProtKB-SubCell"/>
</dbReference>
<dbReference type="EMBL" id="JAIXMP010000039">
    <property type="protein sequence ID" value="KAI9248262.1"/>
    <property type="molecule type" value="Genomic_DNA"/>
</dbReference>
<evidence type="ECO:0000256" key="6">
    <source>
        <dbReference type="ARBA" id="ARBA00023136"/>
    </source>
</evidence>
<comment type="subunit">
    <text evidence="3">Interacts with ERF2.</text>
</comment>
<evidence type="ECO:0000313" key="9">
    <source>
        <dbReference type="EMBL" id="KAI9248262.1"/>
    </source>
</evidence>
<evidence type="ECO:0000256" key="7">
    <source>
        <dbReference type="SAM" id="MobiDB-lite"/>
    </source>
</evidence>
<gene>
    <name evidence="9" type="ORF">BDA99DRAFT_231637</name>
</gene>
<dbReference type="PANTHER" id="PTHR13254">
    <property type="entry name" value="GOLGI AUTOANTIGEN, GOLGIN SUBFAMILY A, 7"/>
    <property type="match status" value="1"/>
</dbReference>
<dbReference type="AlphaFoldDB" id="A0AAD5JZN0"/>
<reference evidence="9" key="2">
    <citation type="submission" date="2023-02" db="EMBL/GenBank/DDBJ databases">
        <authorList>
            <consortium name="DOE Joint Genome Institute"/>
            <person name="Mondo S.J."/>
            <person name="Chang Y."/>
            <person name="Wang Y."/>
            <person name="Ahrendt S."/>
            <person name="Andreopoulos W."/>
            <person name="Barry K."/>
            <person name="Beard J."/>
            <person name="Benny G.L."/>
            <person name="Blankenship S."/>
            <person name="Bonito G."/>
            <person name="Cuomo C."/>
            <person name="Desiro A."/>
            <person name="Gervers K.A."/>
            <person name="Hundley H."/>
            <person name="Kuo A."/>
            <person name="LaButti K."/>
            <person name="Lang B.F."/>
            <person name="Lipzen A."/>
            <person name="O'Donnell K."/>
            <person name="Pangilinan J."/>
            <person name="Reynolds N."/>
            <person name="Sandor L."/>
            <person name="Smith M.W."/>
            <person name="Tsang A."/>
            <person name="Grigoriev I.V."/>
            <person name="Stajich J.E."/>
            <person name="Spatafora J.W."/>
        </authorList>
    </citation>
    <scope>NUCLEOTIDE SEQUENCE</scope>
    <source>
        <strain evidence="9">RSA 2281</strain>
    </source>
</reference>
<dbReference type="PANTHER" id="PTHR13254:SF0">
    <property type="entry name" value="GOLGIN SUBFAMILY A MEMBER 7_ERF4 DOMAIN-CONTAINING PROTEIN"/>
    <property type="match status" value="1"/>
</dbReference>
<comment type="similarity">
    <text evidence="2">Belongs to the ERF4 family.</text>
</comment>
<evidence type="ECO:0000256" key="2">
    <source>
        <dbReference type="ARBA" id="ARBA00007732"/>
    </source>
</evidence>
<evidence type="ECO:0000256" key="4">
    <source>
        <dbReference type="ARBA" id="ARBA00018463"/>
    </source>
</evidence>
<sequence length="150" mass="17655">MATRSSMPPTSSSEQQPTDSVDHQVIDISNRVPDKAIRIERDYSQGNGITRFSNEYPLLLAGRFQHTIDGINHLLEEAERVSWRVVFDNVMECLTIYTWPIFFRTHYQQCIQRLLTFIHNENETLYHQHGISISNPIRCAYLFLEFKMYN</sequence>
<keyword evidence="5" id="KW-0256">Endoplasmic reticulum</keyword>
<proteinExistence type="inferred from homology"/>
<evidence type="ECO:0000313" key="10">
    <source>
        <dbReference type="Proteomes" id="UP001209540"/>
    </source>
</evidence>
<comment type="subcellular location">
    <subcellularLocation>
        <location evidence="1">Endoplasmic reticulum membrane</location>
        <topology evidence="1">Peripheral membrane protein</topology>
    </subcellularLocation>
</comment>
<keyword evidence="6" id="KW-0472">Membrane</keyword>
<dbReference type="Pfam" id="PF10256">
    <property type="entry name" value="Erf4"/>
    <property type="match status" value="1"/>
</dbReference>
<name>A0AAD5JZN0_9FUNG</name>
<accession>A0AAD5JZN0</accession>
<reference evidence="9" key="1">
    <citation type="journal article" date="2022" name="IScience">
        <title>Evolution of zygomycete secretomes and the origins of terrestrial fungal ecologies.</title>
        <authorList>
            <person name="Chang Y."/>
            <person name="Wang Y."/>
            <person name="Mondo S."/>
            <person name="Ahrendt S."/>
            <person name="Andreopoulos W."/>
            <person name="Barry K."/>
            <person name="Beard J."/>
            <person name="Benny G.L."/>
            <person name="Blankenship S."/>
            <person name="Bonito G."/>
            <person name="Cuomo C."/>
            <person name="Desiro A."/>
            <person name="Gervers K.A."/>
            <person name="Hundley H."/>
            <person name="Kuo A."/>
            <person name="LaButti K."/>
            <person name="Lang B.F."/>
            <person name="Lipzen A."/>
            <person name="O'Donnell K."/>
            <person name="Pangilinan J."/>
            <person name="Reynolds N."/>
            <person name="Sandor L."/>
            <person name="Smith M.E."/>
            <person name="Tsang A."/>
            <person name="Grigoriev I.V."/>
            <person name="Stajich J.E."/>
            <person name="Spatafora J.W."/>
        </authorList>
    </citation>
    <scope>NUCLEOTIDE SEQUENCE</scope>
    <source>
        <strain evidence="9">RSA 2281</strain>
    </source>
</reference>
<organism evidence="9 10">
    <name type="scientific">Phascolomyces articulosus</name>
    <dbReference type="NCBI Taxonomy" id="60185"/>
    <lineage>
        <taxon>Eukaryota</taxon>
        <taxon>Fungi</taxon>
        <taxon>Fungi incertae sedis</taxon>
        <taxon>Mucoromycota</taxon>
        <taxon>Mucoromycotina</taxon>
        <taxon>Mucoromycetes</taxon>
        <taxon>Mucorales</taxon>
        <taxon>Lichtheimiaceae</taxon>
        <taxon>Phascolomyces</taxon>
    </lineage>
</organism>